<keyword evidence="1" id="KW-0479">Metal-binding</keyword>
<dbReference type="GO" id="GO:0046872">
    <property type="term" value="F:metal ion binding"/>
    <property type="evidence" value="ECO:0007669"/>
    <property type="project" value="UniProtKB-KW"/>
</dbReference>
<organism evidence="3 4">
    <name type="scientific">Halomonas korlensis</name>
    <dbReference type="NCBI Taxonomy" id="463301"/>
    <lineage>
        <taxon>Bacteria</taxon>
        <taxon>Pseudomonadati</taxon>
        <taxon>Pseudomonadota</taxon>
        <taxon>Gammaproteobacteria</taxon>
        <taxon>Oceanospirillales</taxon>
        <taxon>Halomonadaceae</taxon>
        <taxon>Halomonas</taxon>
    </lineage>
</organism>
<evidence type="ECO:0000256" key="1">
    <source>
        <dbReference type="ARBA" id="ARBA00022723"/>
    </source>
</evidence>
<reference evidence="4" key="1">
    <citation type="submission" date="2016-10" db="EMBL/GenBank/DDBJ databases">
        <authorList>
            <person name="Varghese N."/>
            <person name="Submissions S."/>
        </authorList>
    </citation>
    <scope>NUCLEOTIDE SEQUENCE [LARGE SCALE GENOMIC DNA]</scope>
    <source>
        <strain evidence="4">CGMCC 1.6981</strain>
    </source>
</reference>
<dbReference type="PANTHER" id="PTHR42738:SF7">
    <property type="entry name" value="HYDROXYMETHYLGLUTARYL-COA LYASE"/>
    <property type="match status" value="1"/>
</dbReference>
<keyword evidence="4" id="KW-1185">Reference proteome</keyword>
<keyword evidence="2 3" id="KW-0456">Lyase</keyword>
<sequence length="50" mass="5291">MASEDVVYLLDGLAIESGIDLDKLAETGTWITQTIGRPNRSKVGVALAAM</sequence>
<dbReference type="AlphaFoldDB" id="A0A1I7ILH7"/>
<name>A0A1I7ILH7_9GAMM</name>
<dbReference type="GO" id="GO:0004419">
    <property type="term" value="F:hydroxymethylglutaryl-CoA lyase activity"/>
    <property type="evidence" value="ECO:0007669"/>
    <property type="project" value="TreeGrafter"/>
</dbReference>
<dbReference type="Proteomes" id="UP000198693">
    <property type="component" value="Unassembled WGS sequence"/>
</dbReference>
<dbReference type="InterPro" id="IPR043594">
    <property type="entry name" value="HMGL"/>
</dbReference>
<dbReference type="Gene3D" id="3.20.20.70">
    <property type="entry name" value="Aldolase class I"/>
    <property type="match status" value="1"/>
</dbReference>
<evidence type="ECO:0000256" key="2">
    <source>
        <dbReference type="ARBA" id="ARBA00023239"/>
    </source>
</evidence>
<proteinExistence type="predicted"/>
<dbReference type="EMBL" id="FPBP01000007">
    <property type="protein sequence ID" value="SFU73780.1"/>
    <property type="molecule type" value="Genomic_DNA"/>
</dbReference>
<dbReference type="PANTHER" id="PTHR42738">
    <property type="entry name" value="HYDROXYMETHYLGLUTARYL-COA LYASE"/>
    <property type="match status" value="1"/>
</dbReference>
<evidence type="ECO:0000313" key="4">
    <source>
        <dbReference type="Proteomes" id="UP000198693"/>
    </source>
</evidence>
<evidence type="ECO:0000313" key="3">
    <source>
        <dbReference type="EMBL" id="SFU73780.1"/>
    </source>
</evidence>
<dbReference type="STRING" id="463301.SAMN04487955_107116"/>
<dbReference type="GO" id="GO:0046951">
    <property type="term" value="P:ketone body biosynthetic process"/>
    <property type="evidence" value="ECO:0007669"/>
    <property type="project" value="TreeGrafter"/>
</dbReference>
<protein>
    <submittedName>
        <fullName evidence="3">Hydroxymethylglutaryl-CoA lyase</fullName>
    </submittedName>
</protein>
<dbReference type="GO" id="GO:0006552">
    <property type="term" value="P:L-leucine catabolic process"/>
    <property type="evidence" value="ECO:0007669"/>
    <property type="project" value="TreeGrafter"/>
</dbReference>
<accession>A0A1I7ILH7</accession>
<gene>
    <name evidence="3" type="ORF">SAMN04487955_107116</name>
</gene>
<dbReference type="InterPro" id="IPR013785">
    <property type="entry name" value="Aldolase_TIM"/>
</dbReference>